<comment type="subcellular location">
    <subcellularLocation>
        <location evidence="1">Cell inner membrane</location>
        <topology evidence="1">Multi-pass membrane protein</topology>
    </subcellularLocation>
    <subcellularLocation>
        <location evidence="9">Cell membrane</location>
        <topology evidence="9">Multi-pass membrane protein</topology>
    </subcellularLocation>
</comment>
<dbReference type="EMBL" id="BDQK01000014">
    <property type="protein sequence ID" value="GBF81985.1"/>
    <property type="molecule type" value="Genomic_DNA"/>
</dbReference>
<evidence type="ECO:0000256" key="9">
    <source>
        <dbReference type="RuleBase" id="RU003794"/>
    </source>
</evidence>
<dbReference type="InterPro" id="IPR014032">
    <property type="entry name" value="Peptidase_A24A_bac"/>
</dbReference>
<evidence type="ECO:0000256" key="4">
    <source>
        <dbReference type="ARBA" id="ARBA00022519"/>
    </source>
</evidence>
<dbReference type="GO" id="GO:0004190">
    <property type="term" value="F:aspartic-type endopeptidase activity"/>
    <property type="evidence" value="ECO:0007669"/>
    <property type="project" value="UniProtKB-EC"/>
</dbReference>
<sequence>MDLLLGVVTLPFVFVFGASIGSFLNVVIYRLPAELSLLYPPSRCPKCHHRLGKTENMPVLGWLWLKGRCRWCRAPISARYPLVEAATGLLFCWVFWQFQFSLNTLGYWLFVSWLIALSLIDFDTMTLPGELTKSGLILGLGFQLAMGWQTAQMSNGLMTGVGGAVLGLWLFDLIGIIGLIILGQVGMGDGDSHLAAMIGAWLGWKYLLVTTFLACGVGALFGGGARALGLLNRREPFPFGPFLALAAILSVFWGEQIISTYLNIFFPLI</sequence>
<dbReference type="OrthoDB" id="9789291at2"/>
<feature type="transmembrane region" description="Helical" evidence="10">
    <location>
        <begin position="157"/>
        <end position="182"/>
    </location>
</feature>
<accession>A0A401IL62</accession>
<dbReference type="PANTHER" id="PTHR30487">
    <property type="entry name" value="TYPE 4 PREPILIN-LIKE PROTEINS LEADER PEPTIDE-PROCESSING ENZYME"/>
    <property type="match status" value="1"/>
</dbReference>
<keyword evidence="6 10" id="KW-1133">Transmembrane helix</keyword>
<keyword evidence="5 9" id="KW-0812">Transmembrane</keyword>
<dbReference type="Pfam" id="PF01478">
    <property type="entry name" value="Peptidase_A24"/>
    <property type="match status" value="1"/>
</dbReference>
<comment type="similarity">
    <text evidence="2 8">Belongs to the peptidase A24 family.</text>
</comment>
<dbReference type="PANTHER" id="PTHR30487:SF0">
    <property type="entry name" value="PREPILIN LEADER PEPTIDASE_N-METHYLTRANSFERASE-RELATED"/>
    <property type="match status" value="1"/>
</dbReference>
<reference evidence="14" key="1">
    <citation type="submission" date="2017-05" db="EMBL/GenBank/DDBJ databases">
        <title>Physiological properties and genetic analysis related to exopolysaccharide production of fresh-water unicellular cyanobacterium Aphanothece sacrum, Suizenji Nori, that has been cultured as a food source in Japan.</title>
        <authorList>
            <person name="Kanesaki Y."/>
            <person name="Yoshikawa S."/>
            <person name="Ohki K."/>
        </authorList>
    </citation>
    <scope>NUCLEOTIDE SEQUENCE [LARGE SCALE GENOMIC DNA]</scope>
    <source>
        <strain evidence="14">FPU1</strain>
    </source>
</reference>
<feature type="domain" description="Prepilin type IV endopeptidase peptidase" evidence="11">
    <location>
        <begin position="108"/>
        <end position="222"/>
    </location>
</feature>
<feature type="transmembrane region" description="Helical" evidence="10">
    <location>
        <begin position="242"/>
        <end position="266"/>
    </location>
</feature>
<dbReference type="GO" id="GO:0032259">
    <property type="term" value="P:methylation"/>
    <property type="evidence" value="ECO:0007669"/>
    <property type="project" value="UniProtKB-KW"/>
</dbReference>
<evidence type="ECO:0000259" key="11">
    <source>
        <dbReference type="Pfam" id="PF01478"/>
    </source>
</evidence>
<dbReference type="InterPro" id="IPR050882">
    <property type="entry name" value="Prepilin_peptidase/N-MTase"/>
</dbReference>
<dbReference type="InterPro" id="IPR010627">
    <property type="entry name" value="Prepilin_pept_A24_N"/>
</dbReference>
<dbReference type="Proteomes" id="UP000287247">
    <property type="component" value="Unassembled WGS sequence"/>
</dbReference>
<proteinExistence type="inferred from homology"/>
<keyword evidence="9" id="KW-0645">Protease</keyword>
<comment type="catalytic activity">
    <reaction evidence="9">
        <text>Typically cleaves a -Gly-|-Phe- bond to release an N-terminal, basic peptide of 5-8 residues from type IV prepilin, and then N-methylates the new N-terminal amino group, the methyl donor being S-adenosyl-L-methionine.</text>
        <dbReference type="EC" id="3.4.23.43"/>
    </reaction>
</comment>
<gene>
    <name evidence="13" type="ORF">AsFPU1_3408</name>
</gene>
<evidence type="ECO:0000259" key="12">
    <source>
        <dbReference type="Pfam" id="PF06750"/>
    </source>
</evidence>
<keyword evidence="9" id="KW-0489">Methyltransferase</keyword>
<name>A0A401IL62_APHSA</name>
<evidence type="ECO:0000313" key="13">
    <source>
        <dbReference type="EMBL" id="GBF81985.1"/>
    </source>
</evidence>
<evidence type="ECO:0000313" key="14">
    <source>
        <dbReference type="Proteomes" id="UP000287247"/>
    </source>
</evidence>
<feature type="transmembrane region" description="Helical" evidence="10">
    <location>
        <begin position="194"/>
        <end position="222"/>
    </location>
</feature>
<evidence type="ECO:0000256" key="2">
    <source>
        <dbReference type="ARBA" id="ARBA00005801"/>
    </source>
</evidence>
<dbReference type="GO" id="GO:0006465">
    <property type="term" value="P:signal peptide processing"/>
    <property type="evidence" value="ECO:0007669"/>
    <property type="project" value="TreeGrafter"/>
</dbReference>
<evidence type="ECO:0000256" key="6">
    <source>
        <dbReference type="ARBA" id="ARBA00022989"/>
    </source>
</evidence>
<evidence type="ECO:0000256" key="10">
    <source>
        <dbReference type="SAM" id="Phobius"/>
    </source>
</evidence>
<evidence type="ECO:0000256" key="8">
    <source>
        <dbReference type="RuleBase" id="RU003793"/>
    </source>
</evidence>
<evidence type="ECO:0000256" key="7">
    <source>
        <dbReference type="ARBA" id="ARBA00023136"/>
    </source>
</evidence>
<keyword evidence="9" id="KW-0808">Transferase</keyword>
<keyword evidence="4" id="KW-0997">Cell inner membrane</keyword>
<dbReference type="Pfam" id="PF06750">
    <property type="entry name" value="A24_N_bact"/>
    <property type="match status" value="1"/>
</dbReference>
<keyword evidence="7 10" id="KW-0472">Membrane</keyword>
<keyword evidence="9" id="KW-0378">Hydrolase</keyword>
<dbReference type="RefSeq" id="WP_124971543.1">
    <property type="nucleotide sequence ID" value="NZ_BDQK01000014.1"/>
</dbReference>
<dbReference type="GO" id="GO:0008168">
    <property type="term" value="F:methyltransferase activity"/>
    <property type="evidence" value="ECO:0007669"/>
    <property type="project" value="UniProtKB-KW"/>
</dbReference>
<feature type="transmembrane region" description="Helical" evidence="10">
    <location>
        <begin position="6"/>
        <end position="29"/>
    </location>
</feature>
<feature type="domain" description="Prepilin peptidase A24 N-terminal" evidence="12">
    <location>
        <begin position="15"/>
        <end position="98"/>
    </location>
</feature>
<dbReference type="PRINTS" id="PR00864">
    <property type="entry name" value="PREPILNPTASE"/>
</dbReference>
<dbReference type="EC" id="3.4.23.43" evidence="9"/>
<keyword evidence="14" id="KW-1185">Reference proteome</keyword>
<protein>
    <recommendedName>
        <fullName evidence="9">Prepilin leader peptidase/N-methyltransferase</fullName>
        <ecNumber evidence="9">2.1.1.-</ecNumber>
        <ecNumber evidence="9">3.4.23.43</ecNumber>
    </recommendedName>
</protein>
<dbReference type="Gene3D" id="1.20.120.1220">
    <property type="match status" value="1"/>
</dbReference>
<dbReference type="GO" id="GO:0005886">
    <property type="term" value="C:plasma membrane"/>
    <property type="evidence" value="ECO:0007669"/>
    <property type="project" value="UniProtKB-SubCell"/>
</dbReference>
<evidence type="ECO:0000256" key="1">
    <source>
        <dbReference type="ARBA" id="ARBA00004429"/>
    </source>
</evidence>
<dbReference type="AlphaFoldDB" id="A0A401IL62"/>
<evidence type="ECO:0000256" key="3">
    <source>
        <dbReference type="ARBA" id="ARBA00022475"/>
    </source>
</evidence>
<dbReference type="InterPro" id="IPR000045">
    <property type="entry name" value="Prepilin_IV_endopep_pep"/>
</dbReference>
<feature type="transmembrane region" description="Helical" evidence="10">
    <location>
        <begin position="105"/>
        <end position="122"/>
    </location>
</feature>
<comment type="function">
    <text evidence="9">Plays an essential role in type IV pili and type II pseudopili formation by proteolytically removing the leader sequence from substrate proteins and subsequently monomethylating the alpha-amino group of the newly exposed N-terminal phenylalanine.</text>
</comment>
<evidence type="ECO:0000256" key="5">
    <source>
        <dbReference type="ARBA" id="ARBA00022692"/>
    </source>
</evidence>
<keyword evidence="9" id="KW-0511">Multifunctional enzyme</keyword>
<organism evidence="13 14">
    <name type="scientific">Aphanothece sacrum FPU1</name>
    <dbReference type="NCBI Taxonomy" id="1920663"/>
    <lineage>
        <taxon>Bacteria</taxon>
        <taxon>Bacillati</taxon>
        <taxon>Cyanobacteriota</taxon>
        <taxon>Cyanophyceae</taxon>
        <taxon>Oscillatoriophycideae</taxon>
        <taxon>Chroococcales</taxon>
        <taxon>Aphanothecaceae</taxon>
        <taxon>Aphanothece</taxon>
    </lineage>
</organism>
<dbReference type="EC" id="2.1.1.-" evidence="9"/>
<keyword evidence="3" id="KW-1003">Cell membrane</keyword>
<comment type="caution">
    <text evidence="13">The sequence shown here is derived from an EMBL/GenBank/DDBJ whole genome shotgun (WGS) entry which is preliminary data.</text>
</comment>